<gene>
    <name evidence="2" type="ORF">JOF36_003328</name>
</gene>
<dbReference type="Pfam" id="PF00753">
    <property type="entry name" value="Lactamase_B"/>
    <property type="match status" value="1"/>
</dbReference>
<name>A0ABS4VUL7_9PSEU</name>
<dbReference type="RefSeq" id="WP_210027761.1">
    <property type="nucleotide sequence ID" value="NZ_JAGINU010000001.1"/>
</dbReference>
<sequence length="344" mass="36690">MTAELAEQPEDWTEPGAYPVVAGVHRVPLPLPLTGLRAVNVYVVDGPEGPTLVDSGWAGADAGLLTEGLRRLGHDLSDVARIAVTHSHHDHYTQALAIRATHGTPVLLGRGERHSVAAMARRPDSEAAQAGLLVRAGAPELAAEMALRSKAEALADDAPWGEPDIWLDDGQALPVGGRALEVRATPGHTRGHIVLRDSGIGALFAGDHVLPHITPSIGYEWAPEPAPLQSYLDSLRLVRDLPDTLLLPAHGPVTRSVHTRIDELLDHHEERLAAALAQVRSGAETACAVAAGLPWTRRRKRLEDLETEHAALAVLEIAAHLDVLVAAEQLVCAEVDGVRRYAVA</sequence>
<keyword evidence="3" id="KW-1185">Reference proteome</keyword>
<protein>
    <submittedName>
        <fullName evidence="2">Glyoxylase-like metal-dependent hydrolase (Beta-lactamase superfamily II)</fullName>
    </submittedName>
</protein>
<organism evidence="2 3">
    <name type="scientific">Pseudonocardia parietis</name>
    <dbReference type="NCBI Taxonomy" id="570936"/>
    <lineage>
        <taxon>Bacteria</taxon>
        <taxon>Bacillati</taxon>
        <taxon>Actinomycetota</taxon>
        <taxon>Actinomycetes</taxon>
        <taxon>Pseudonocardiales</taxon>
        <taxon>Pseudonocardiaceae</taxon>
        <taxon>Pseudonocardia</taxon>
    </lineage>
</organism>
<feature type="domain" description="Metallo-beta-lactamase" evidence="1">
    <location>
        <begin position="38"/>
        <end position="250"/>
    </location>
</feature>
<dbReference type="PANTHER" id="PTHR23131">
    <property type="entry name" value="ENDORIBONUCLEASE LACTB2"/>
    <property type="match status" value="1"/>
</dbReference>
<dbReference type="EMBL" id="JAGINU010000001">
    <property type="protein sequence ID" value="MBP2367632.1"/>
    <property type="molecule type" value="Genomic_DNA"/>
</dbReference>
<dbReference type="InterPro" id="IPR036866">
    <property type="entry name" value="RibonucZ/Hydroxyglut_hydro"/>
</dbReference>
<dbReference type="InterPro" id="IPR050662">
    <property type="entry name" value="Sec-metab_biosynth-thioest"/>
</dbReference>
<evidence type="ECO:0000259" key="1">
    <source>
        <dbReference type="SMART" id="SM00849"/>
    </source>
</evidence>
<comment type="caution">
    <text evidence="2">The sequence shown here is derived from an EMBL/GenBank/DDBJ whole genome shotgun (WGS) entry which is preliminary data.</text>
</comment>
<dbReference type="InterPro" id="IPR001279">
    <property type="entry name" value="Metallo-B-lactamas"/>
</dbReference>
<dbReference type="SMART" id="SM00849">
    <property type="entry name" value="Lactamase_B"/>
    <property type="match status" value="1"/>
</dbReference>
<dbReference type="SUPFAM" id="SSF56281">
    <property type="entry name" value="Metallo-hydrolase/oxidoreductase"/>
    <property type="match status" value="1"/>
</dbReference>
<proteinExistence type="predicted"/>
<reference evidence="2 3" key="1">
    <citation type="submission" date="2021-03" db="EMBL/GenBank/DDBJ databases">
        <title>Sequencing the genomes of 1000 actinobacteria strains.</title>
        <authorList>
            <person name="Klenk H.-P."/>
        </authorList>
    </citation>
    <scope>NUCLEOTIDE SEQUENCE [LARGE SCALE GENOMIC DNA]</scope>
    <source>
        <strain evidence="2 3">DSM 45256</strain>
    </source>
</reference>
<evidence type="ECO:0000313" key="3">
    <source>
        <dbReference type="Proteomes" id="UP001519295"/>
    </source>
</evidence>
<dbReference type="Gene3D" id="3.60.15.10">
    <property type="entry name" value="Ribonuclease Z/Hydroxyacylglutathione hydrolase-like"/>
    <property type="match status" value="1"/>
</dbReference>
<evidence type="ECO:0000313" key="2">
    <source>
        <dbReference type="EMBL" id="MBP2367632.1"/>
    </source>
</evidence>
<dbReference type="PANTHER" id="PTHR23131:SF4">
    <property type="entry name" value="METALLO-BETA-LACTAMASE SUPERFAMILY POTEIN"/>
    <property type="match status" value="1"/>
</dbReference>
<accession>A0ABS4VUL7</accession>
<dbReference type="Proteomes" id="UP001519295">
    <property type="component" value="Unassembled WGS sequence"/>
</dbReference>